<dbReference type="GO" id="GO:0043565">
    <property type="term" value="F:sequence-specific DNA binding"/>
    <property type="evidence" value="ECO:0007669"/>
    <property type="project" value="InterPro"/>
</dbReference>
<dbReference type="SUPFAM" id="SSF52317">
    <property type="entry name" value="Class I glutamine amidotransferase-like"/>
    <property type="match status" value="1"/>
</dbReference>
<keyword evidence="3" id="KW-0804">Transcription</keyword>
<organism evidence="5 6">
    <name type="scientific">Tritonibacter multivorans</name>
    <dbReference type="NCBI Taxonomy" id="928856"/>
    <lineage>
        <taxon>Bacteria</taxon>
        <taxon>Pseudomonadati</taxon>
        <taxon>Pseudomonadota</taxon>
        <taxon>Alphaproteobacteria</taxon>
        <taxon>Rhodobacterales</taxon>
        <taxon>Paracoccaceae</taxon>
        <taxon>Tritonibacter</taxon>
    </lineage>
</organism>
<reference evidence="5 6" key="1">
    <citation type="submission" date="2015-09" db="EMBL/GenBank/DDBJ databases">
        <authorList>
            <consortium name="Swine Surveillance"/>
        </authorList>
    </citation>
    <scope>NUCLEOTIDE SEQUENCE [LARGE SCALE GENOMIC DNA]</scope>
    <source>
        <strain evidence="5 6">CECT 7557</strain>
    </source>
</reference>
<keyword evidence="1" id="KW-0805">Transcription regulation</keyword>
<dbReference type="STRING" id="928856.SAMN04488049_11917"/>
<dbReference type="SMART" id="SM00342">
    <property type="entry name" value="HTH_ARAC"/>
    <property type="match status" value="1"/>
</dbReference>
<dbReference type="AlphaFoldDB" id="A0A0P1G5Y5"/>
<evidence type="ECO:0000256" key="1">
    <source>
        <dbReference type="ARBA" id="ARBA00023015"/>
    </source>
</evidence>
<keyword evidence="2" id="KW-0238">DNA-binding</keyword>
<dbReference type="InterPro" id="IPR002818">
    <property type="entry name" value="DJ-1/PfpI"/>
</dbReference>
<dbReference type="SUPFAM" id="SSF46689">
    <property type="entry name" value="Homeodomain-like"/>
    <property type="match status" value="2"/>
</dbReference>
<dbReference type="Pfam" id="PF12833">
    <property type="entry name" value="HTH_18"/>
    <property type="match status" value="1"/>
</dbReference>
<dbReference type="Pfam" id="PF01965">
    <property type="entry name" value="DJ-1_PfpI"/>
    <property type="match status" value="1"/>
</dbReference>
<dbReference type="RefSeq" id="WP_165592415.1">
    <property type="nucleotide sequence ID" value="NZ_CYSD01000017.1"/>
</dbReference>
<dbReference type="InterPro" id="IPR018060">
    <property type="entry name" value="HTH_AraC"/>
</dbReference>
<dbReference type="EMBL" id="CYSD01000017">
    <property type="protein sequence ID" value="CUH77045.1"/>
    <property type="molecule type" value="Genomic_DNA"/>
</dbReference>
<evidence type="ECO:0000313" key="5">
    <source>
        <dbReference type="EMBL" id="CUH77045.1"/>
    </source>
</evidence>
<dbReference type="GO" id="GO:0003700">
    <property type="term" value="F:DNA-binding transcription factor activity"/>
    <property type="evidence" value="ECO:0007669"/>
    <property type="project" value="InterPro"/>
</dbReference>
<sequence length="333" mass="37241">MNISFRMPLEQDQPSTASADPKRYVILLLDSFSAFDLVSVIEPLKDANRMDRTQRYTWHVLSEDGAACRASNGMEVQVEGGLDALQKRDTLIVLGGDNFQSTATLRVMAWLRRQARNGLHLGAISGAVFALAKAGVLHGSEVSTHWTYRNMLRETFNDLDVQRTIYQLGPNQFTCAGGLATLDLMLQLIRRDYDDDVATWVADNLVCSMPRTGDHEQTFSQTTRTGERNTKLARAIQIMEATLEAPISPNAIAQQINISTRQLERLFAKYLNVTPKGHYIRLRLENARLLLLQTDMKTIEVALACGFNGASHFSKLYKKQFGLTPSQERGFGA</sequence>
<dbReference type="InterPro" id="IPR029062">
    <property type="entry name" value="Class_I_gatase-like"/>
</dbReference>
<evidence type="ECO:0000256" key="3">
    <source>
        <dbReference type="ARBA" id="ARBA00023163"/>
    </source>
</evidence>
<dbReference type="PANTHER" id="PTHR43130">
    <property type="entry name" value="ARAC-FAMILY TRANSCRIPTIONAL REGULATOR"/>
    <property type="match status" value="1"/>
</dbReference>
<evidence type="ECO:0000313" key="6">
    <source>
        <dbReference type="Proteomes" id="UP000052022"/>
    </source>
</evidence>
<dbReference type="Gene3D" id="3.40.50.880">
    <property type="match status" value="1"/>
</dbReference>
<dbReference type="Gene3D" id="1.10.10.60">
    <property type="entry name" value="Homeodomain-like"/>
    <property type="match status" value="1"/>
</dbReference>
<dbReference type="PROSITE" id="PS01124">
    <property type="entry name" value="HTH_ARAC_FAMILY_2"/>
    <property type="match status" value="1"/>
</dbReference>
<dbReference type="PANTHER" id="PTHR43130:SF3">
    <property type="entry name" value="HTH-TYPE TRANSCRIPTIONAL REGULATOR RV1931C"/>
    <property type="match status" value="1"/>
</dbReference>
<dbReference type="CDD" id="cd03136">
    <property type="entry name" value="GATase1_AraC_ArgR_like"/>
    <property type="match status" value="1"/>
</dbReference>
<name>A0A0P1G5Y5_9RHOB</name>
<feature type="domain" description="HTH araC/xylS-type" evidence="4">
    <location>
        <begin position="233"/>
        <end position="331"/>
    </location>
</feature>
<proteinExistence type="predicted"/>
<dbReference type="InterPro" id="IPR052158">
    <property type="entry name" value="INH-QAR"/>
</dbReference>
<protein>
    <submittedName>
        <fullName evidence="5">Carnitine catabolism transcriptional activator</fullName>
    </submittedName>
</protein>
<dbReference type="Proteomes" id="UP000052022">
    <property type="component" value="Unassembled WGS sequence"/>
</dbReference>
<dbReference type="PRINTS" id="PR00032">
    <property type="entry name" value="HTHARAC"/>
</dbReference>
<accession>A0A0P1G5Y5</accession>
<gene>
    <name evidence="5" type="primary">cdhR_4</name>
    <name evidence="5" type="ORF">TRM7557_01182</name>
</gene>
<dbReference type="InterPro" id="IPR020449">
    <property type="entry name" value="Tscrpt_reg_AraC-type_HTH"/>
</dbReference>
<evidence type="ECO:0000256" key="2">
    <source>
        <dbReference type="ARBA" id="ARBA00023125"/>
    </source>
</evidence>
<evidence type="ECO:0000259" key="4">
    <source>
        <dbReference type="PROSITE" id="PS01124"/>
    </source>
</evidence>
<keyword evidence="6" id="KW-1185">Reference proteome</keyword>
<dbReference type="InterPro" id="IPR009057">
    <property type="entry name" value="Homeodomain-like_sf"/>
</dbReference>